<dbReference type="PANTHER" id="PTHR45628:SF7">
    <property type="entry name" value="VOLTAGE-DEPENDENT CALCIUM CHANNEL TYPE A SUBUNIT ALPHA-1"/>
    <property type="match status" value="1"/>
</dbReference>
<dbReference type="GO" id="GO:0008168">
    <property type="term" value="F:methyltransferase activity"/>
    <property type="evidence" value="ECO:0007669"/>
    <property type="project" value="UniProtKB-KW"/>
</dbReference>
<dbReference type="GO" id="GO:0032259">
    <property type="term" value="P:methylation"/>
    <property type="evidence" value="ECO:0007669"/>
    <property type="project" value="UniProtKB-KW"/>
</dbReference>
<feature type="compositionally biased region" description="Basic and acidic residues" evidence="13">
    <location>
        <begin position="110"/>
        <end position="124"/>
    </location>
</feature>
<evidence type="ECO:0000256" key="9">
    <source>
        <dbReference type="ARBA" id="ARBA00023065"/>
    </source>
</evidence>
<reference evidence="16" key="1">
    <citation type="submission" date="2022-10" db="EMBL/GenBank/DDBJ databases">
        <authorList>
            <person name="Chen Y."/>
            <person name="Dougan E. K."/>
            <person name="Chan C."/>
            <person name="Rhodes N."/>
            <person name="Thang M."/>
        </authorList>
    </citation>
    <scope>NUCLEOTIDE SEQUENCE</scope>
</reference>
<keyword evidence="12" id="KW-0407">Ion channel</keyword>
<evidence type="ECO:0000259" key="15">
    <source>
        <dbReference type="Pfam" id="PF00520"/>
    </source>
</evidence>
<dbReference type="AlphaFoldDB" id="A0A9P1DH15"/>
<dbReference type="GO" id="GO:0008331">
    <property type="term" value="F:high voltage-gated calcium channel activity"/>
    <property type="evidence" value="ECO:0007669"/>
    <property type="project" value="TreeGrafter"/>
</dbReference>
<evidence type="ECO:0000313" key="16">
    <source>
        <dbReference type="EMBL" id="CAI4010269.1"/>
    </source>
</evidence>
<dbReference type="EMBL" id="CAMXCT030004757">
    <property type="protein sequence ID" value="CAL4797581.1"/>
    <property type="molecule type" value="Genomic_DNA"/>
</dbReference>
<keyword evidence="11" id="KW-0325">Glycoprotein</keyword>
<feature type="compositionally biased region" description="Polar residues" evidence="13">
    <location>
        <begin position="146"/>
        <end position="166"/>
    </location>
</feature>
<evidence type="ECO:0000256" key="12">
    <source>
        <dbReference type="ARBA" id="ARBA00023303"/>
    </source>
</evidence>
<evidence type="ECO:0000256" key="14">
    <source>
        <dbReference type="SAM" id="Phobius"/>
    </source>
</evidence>
<feature type="region of interest" description="Disordered" evidence="13">
    <location>
        <begin position="32"/>
        <end position="192"/>
    </location>
</feature>
<dbReference type="PANTHER" id="PTHR45628">
    <property type="entry name" value="VOLTAGE-DEPENDENT CALCIUM CHANNEL TYPE A SUBUNIT ALPHA-1"/>
    <property type="match status" value="1"/>
</dbReference>
<keyword evidence="2" id="KW-0813">Transport</keyword>
<evidence type="ECO:0000256" key="8">
    <source>
        <dbReference type="ARBA" id="ARBA00022989"/>
    </source>
</evidence>
<accession>A0A9P1DH15</accession>
<dbReference type="EMBL" id="CAMXCT020004757">
    <property type="protein sequence ID" value="CAL1163644.1"/>
    <property type="molecule type" value="Genomic_DNA"/>
</dbReference>
<evidence type="ECO:0000256" key="1">
    <source>
        <dbReference type="ARBA" id="ARBA00004141"/>
    </source>
</evidence>
<evidence type="ECO:0000313" key="17">
    <source>
        <dbReference type="EMBL" id="CAL1163644.1"/>
    </source>
</evidence>
<protein>
    <submittedName>
        <fullName evidence="18">Ribosomal RNA large subunit methyltransferase N</fullName>
    </submittedName>
</protein>
<evidence type="ECO:0000256" key="2">
    <source>
        <dbReference type="ARBA" id="ARBA00022448"/>
    </source>
</evidence>
<evidence type="ECO:0000256" key="3">
    <source>
        <dbReference type="ARBA" id="ARBA00022568"/>
    </source>
</evidence>
<sequence>MKYTIAKTKDRDSFTQLLDDSLVNFRRQLLQNAFEKNEGSRDRGPTSRPRSTSGGSSHSNGHGYGGRGVAGSKTGSSAGAIVSARDSHSLKTLPRGGRGADLYKPNIESPRQEAKEAKEAKEASTDAGSTAVTFKGRKEEEGLRFTVQSDPTASGHSGNSLNSGASDGSEGIPVAPGLSPNQPAPYLRSRLEGLSPEEQKAIRRRLRLRLGALSSTKLVSGSSLYDAIRALGLTRYTLEEMNDIVNLLAAFIGLQFDQTENHRYSLNAALNMVQEEFQKFGTPYWQWPPYRDSTLSHGSLQRGATTMNVWSEKQAREQYNVVPAQALMELFLAEEGDIHKRIFGSRLLKTFHAIREILLAGDTNRLVAELTFVRINDLAAPPEPMHPLVLLEPFVAFLIVLNGIMIGFQTDPKYGDWEGWPYFEIGFACFLVLEILTRMHLLGCGGFWCGPELMWNYFDLFLAGTGLVDIIVQQTSNEKSGIFGTSLLRFCRLIRLVRIVKIFRLKAMRDLRLMVKGLIAGIKTLVLAFTLLFSVLYVISGFATMTLGSYDETVALGLMIYFQSLPDSMFTAFRCFTGECVNEAGEPLTHLLAREYGLVFILSYVMSYMLVTMGIFNVILAVYVDITMKAAKENEAQTAEQHFRESIRIARTTRELLKKFAAAYHLYQDLEENSSSNMETFEIRASAALFTDDELQENIEITKELFLLVIQDRDVQLLMDDLDLPPDRANLFEIIDADSSGTLHIAELVHGLLKIRGEVNKSDTIATLLATKAVQNMLTETKCQVLNNLDDLKTELLGLIFEQQVKLRKAIAATVSSPETGSSLSDSPRRGRSGGRSGSPGVIRSNLDSRGGRTAAMSAMPLGRMKAPQKPEVAEDSDAVPIPPEE</sequence>
<keyword evidence="7" id="KW-0851">Voltage-gated channel</keyword>
<feature type="region of interest" description="Disordered" evidence="13">
    <location>
        <begin position="816"/>
        <end position="886"/>
    </location>
</feature>
<feature type="compositionally biased region" description="Low complexity" evidence="13">
    <location>
        <begin position="46"/>
        <end position="61"/>
    </location>
</feature>
<proteinExistence type="predicted"/>
<comment type="caution">
    <text evidence="16">The sequence shown here is derived from an EMBL/GenBank/DDBJ whole genome shotgun (WGS) entry which is preliminary data.</text>
</comment>
<evidence type="ECO:0000256" key="13">
    <source>
        <dbReference type="SAM" id="MobiDB-lite"/>
    </source>
</evidence>
<dbReference type="Proteomes" id="UP001152797">
    <property type="component" value="Unassembled WGS sequence"/>
</dbReference>
<dbReference type="InterPro" id="IPR027359">
    <property type="entry name" value="Volt_channel_dom_sf"/>
</dbReference>
<evidence type="ECO:0000256" key="10">
    <source>
        <dbReference type="ARBA" id="ARBA00023136"/>
    </source>
</evidence>
<feature type="transmembrane region" description="Helical" evidence="14">
    <location>
        <begin position="388"/>
        <end position="408"/>
    </location>
</feature>
<feature type="transmembrane region" description="Helical" evidence="14">
    <location>
        <begin position="596"/>
        <end position="624"/>
    </location>
</feature>
<keyword evidence="3" id="KW-0109">Calcium transport</keyword>
<dbReference type="GO" id="GO:0005891">
    <property type="term" value="C:voltage-gated calcium channel complex"/>
    <property type="evidence" value="ECO:0007669"/>
    <property type="project" value="TreeGrafter"/>
</dbReference>
<keyword evidence="18" id="KW-0489">Methyltransferase</keyword>
<evidence type="ECO:0000256" key="4">
    <source>
        <dbReference type="ARBA" id="ARBA00022673"/>
    </source>
</evidence>
<name>A0A9P1DH15_9DINO</name>
<dbReference type="Pfam" id="PF00520">
    <property type="entry name" value="Ion_trans"/>
    <property type="match status" value="1"/>
</dbReference>
<comment type="subcellular location">
    <subcellularLocation>
        <location evidence="1">Membrane</location>
        <topology evidence="1">Multi-pass membrane protein</topology>
    </subcellularLocation>
</comment>
<evidence type="ECO:0000256" key="7">
    <source>
        <dbReference type="ARBA" id="ARBA00022882"/>
    </source>
</evidence>
<evidence type="ECO:0000256" key="6">
    <source>
        <dbReference type="ARBA" id="ARBA00022837"/>
    </source>
</evidence>
<feature type="transmembrane region" description="Helical" evidence="14">
    <location>
        <begin position="518"/>
        <end position="539"/>
    </location>
</feature>
<reference evidence="17" key="2">
    <citation type="submission" date="2024-04" db="EMBL/GenBank/DDBJ databases">
        <authorList>
            <person name="Chen Y."/>
            <person name="Shah S."/>
            <person name="Dougan E. K."/>
            <person name="Thang M."/>
            <person name="Chan C."/>
        </authorList>
    </citation>
    <scope>NUCLEOTIDE SEQUENCE [LARGE SCALE GENOMIC DNA]</scope>
</reference>
<evidence type="ECO:0000256" key="5">
    <source>
        <dbReference type="ARBA" id="ARBA00022692"/>
    </source>
</evidence>
<feature type="domain" description="Ion transport" evidence="15">
    <location>
        <begin position="394"/>
        <end position="630"/>
    </location>
</feature>
<evidence type="ECO:0000313" key="19">
    <source>
        <dbReference type="Proteomes" id="UP001152797"/>
    </source>
</evidence>
<dbReference type="Gene3D" id="1.20.120.350">
    <property type="entry name" value="Voltage-gated potassium channels. Chain C"/>
    <property type="match status" value="1"/>
</dbReference>
<dbReference type="GO" id="GO:0098703">
    <property type="term" value="P:calcium ion import across plasma membrane"/>
    <property type="evidence" value="ECO:0007669"/>
    <property type="project" value="TreeGrafter"/>
</dbReference>
<keyword evidence="10 14" id="KW-0472">Membrane</keyword>
<keyword evidence="8 14" id="KW-1133">Transmembrane helix</keyword>
<keyword evidence="18" id="KW-0808">Transferase</keyword>
<keyword evidence="19" id="KW-1185">Reference proteome</keyword>
<organism evidence="16">
    <name type="scientific">Cladocopium goreaui</name>
    <dbReference type="NCBI Taxonomy" id="2562237"/>
    <lineage>
        <taxon>Eukaryota</taxon>
        <taxon>Sar</taxon>
        <taxon>Alveolata</taxon>
        <taxon>Dinophyceae</taxon>
        <taxon>Suessiales</taxon>
        <taxon>Symbiodiniaceae</taxon>
        <taxon>Cladocopium</taxon>
    </lineage>
</organism>
<keyword evidence="4" id="KW-0107">Calcium channel</keyword>
<keyword evidence="6" id="KW-0106">Calcium</keyword>
<gene>
    <name evidence="16" type="ORF">C1SCF055_LOCUS35550</name>
</gene>
<dbReference type="InterPro" id="IPR005821">
    <property type="entry name" value="Ion_trans_dom"/>
</dbReference>
<feature type="compositionally biased region" description="Acidic residues" evidence="13">
    <location>
        <begin position="874"/>
        <end position="886"/>
    </location>
</feature>
<evidence type="ECO:0000256" key="11">
    <source>
        <dbReference type="ARBA" id="ARBA00023180"/>
    </source>
</evidence>
<feature type="transmembrane region" description="Helical" evidence="14">
    <location>
        <begin position="420"/>
        <end position="441"/>
    </location>
</feature>
<dbReference type="InterPro" id="IPR050599">
    <property type="entry name" value="VDCC_alpha-1_subunit"/>
</dbReference>
<dbReference type="Gene3D" id="1.10.287.70">
    <property type="match status" value="1"/>
</dbReference>
<keyword evidence="5 14" id="KW-0812">Transmembrane</keyword>
<evidence type="ECO:0000313" key="18">
    <source>
        <dbReference type="EMBL" id="CAL4797581.1"/>
    </source>
</evidence>
<feature type="compositionally biased region" description="Basic and acidic residues" evidence="13">
    <location>
        <begin position="35"/>
        <end position="45"/>
    </location>
</feature>
<keyword evidence="9" id="KW-0406">Ion transport</keyword>
<dbReference type="OrthoDB" id="426109at2759"/>
<dbReference type="EMBL" id="CAMXCT010004757">
    <property type="protein sequence ID" value="CAI4010269.1"/>
    <property type="molecule type" value="Genomic_DNA"/>
</dbReference>
<dbReference type="SUPFAM" id="SSF81324">
    <property type="entry name" value="Voltage-gated potassium channels"/>
    <property type="match status" value="1"/>
</dbReference>